<dbReference type="GO" id="GO:0004519">
    <property type="term" value="F:endonuclease activity"/>
    <property type="evidence" value="ECO:0007669"/>
    <property type="project" value="UniProtKB-KW"/>
</dbReference>
<sequence>FLEAQQQKNLSTFRDDPKVASSNRGSSDQSAFPKPRCFLCGRLGHKAPQCRCGYTEKILSCPLCRGEGYDAKDCPKKRQDRPQVSCFVDPVPDESTVTSQVHTAEQLNPPPIQDSETVLISAVHEQTRQIEANNMPVVLGLLNQRPVSVLRDTGSNTVIVRSSLVEDANLTGKTGVVILVNGAPLQLPEARVNLCSPYFTGDLLVKCMDAPLYDVIVGNVEGARRADEPDLNWNGRKMQPISGEKTDTRKDSIGMSKVSAAHRLIPSDKTNASSEVKREEVTSELLKERQKSDDTLQVCRNKIGQVYNTKDGSRYYFYISKGVLCRRFEQQGGKSFKQVVVPTPLRRYVLEVAHDSVMAGHQGIKRTIDRVLEAFYWPGVQADIRRYVRSCDTCQRATPKGKLKRAPLGQMPVIDTPFERVAIDLIGPLPVTSDSGNRYILTMVDFATRYPDAVALPSCDSRAVAEGLLEIFSRVGFPRQILTDQGTSFTSGLMQELTELLSIQRLKTTPYHPICNGLVERYNGTLRQMLTKMSQEKPRSWDRYLAPLLFAYREVPQASLGFSPFELIYGRHIRGPLTILKEVWTRDELGTSLKTTYGFVLDLRSRLEKTMELAHKNLASAKRYQKKMYDKKSGKRDLKVGDRALLLIPSKKNKLQLQWKGPYRVVRKRNEADYEVDLGHATKLFHINMLKRYEEREAAGAAEQVSSVIAIEDTTDQPLPCLDLRSAGGVKEVAIAGDLNRKQREDITDVLEKHATIFSDVPGRTNLLECKLQLTTDEPIRTPQYPIPFSMERVIEKEVDEMLKLKVIEKSTSAYCSPLVLVKKPDKSYRVCIDFRRLNDILVSDAEPIPRVDAVFAEVGNRVYFSKLDLSKGYWQISFSNDSKEKTAFSTSSGLFQFRYMPFGIETASAVFTRLMREVLSGIDGVRHYIDGVLIATDTWEEHVSVLERVLQRIEDAGLTVKPSKCEVGMMHVTFLGHRLGNGEVAPVPETLDKVVGSQRPTTKKQVRSFLGLTGYYRQFIPNYAEKSLPLVELTTKKEPNSVCWTNRQEKAFHELKKALSEGPILKAPDPTRKFVLRTDASDSCLGAMLMQKHESFLHPVACASRKLLPREKNYATVEKEALALVWAIQKFHLYLYGKK</sequence>
<keyword evidence="8 16" id="KW-0695">RNA-directed DNA polymerase</keyword>
<dbReference type="CDD" id="cd09274">
    <property type="entry name" value="RNase_HI_RT_Ty3"/>
    <property type="match status" value="1"/>
</dbReference>
<dbReference type="GO" id="GO:0015074">
    <property type="term" value="P:DNA integration"/>
    <property type="evidence" value="ECO:0007669"/>
    <property type="project" value="InterPro"/>
</dbReference>
<keyword evidence="2" id="KW-0645">Protease</keyword>
<dbReference type="InterPro" id="IPR001878">
    <property type="entry name" value="Znf_CCHC"/>
</dbReference>
<dbReference type="Gene3D" id="1.10.340.70">
    <property type="match status" value="1"/>
</dbReference>
<dbReference type="InterPro" id="IPR050951">
    <property type="entry name" value="Retrovirus_Pol_polyprotein"/>
</dbReference>
<dbReference type="InterPro" id="IPR012337">
    <property type="entry name" value="RNaseH-like_sf"/>
</dbReference>
<evidence type="ECO:0000256" key="5">
    <source>
        <dbReference type="ARBA" id="ARBA00022722"/>
    </source>
</evidence>
<evidence type="ECO:0000256" key="10">
    <source>
        <dbReference type="ARBA" id="ARBA00023268"/>
    </source>
</evidence>
<accession>A0A147BJ03</accession>
<protein>
    <recommendedName>
        <fullName evidence="1">RNA-directed DNA polymerase</fullName>
        <ecNumber evidence="1">2.7.7.49</ecNumber>
    </recommendedName>
</protein>
<dbReference type="Gene3D" id="4.10.60.10">
    <property type="entry name" value="Zinc finger, CCHC-type"/>
    <property type="match status" value="1"/>
</dbReference>
<feature type="non-terminal residue" evidence="16">
    <location>
        <position position="1140"/>
    </location>
</feature>
<keyword evidence="11" id="KW-0863">Zinc-finger</keyword>
<keyword evidence="7" id="KW-0255">Endonuclease</keyword>
<dbReference type="InterPro" id="IPR036875">
    <property type="entry name" value="Znf_CCHC_sf"/>
</dbReference>
<dbReference type="Gene3D" id="3.10.20.370">
    <property type="match status" value="1"/>
</dbReference>
<name>A0A147BJ03_IXORI</name>
<evidence type="ECO:0000256" key="1">
    <source>
        <dbReference type="ARBA" id="ARBA00012493"/>
    </source>
</evidence>
<dbReference type="PROSITE" id="PS50994">
    <property type="entry name" value="INTEGRASE"/>
    <property type="match status" value="1"/>
</dbReference>
<dbReference type="Pfam" id="PF00665">
    <property type="entry name" value="rve"/>
    <property type="match status" value="1"/>
</dbReference>
<dbReference type="InterPro" id="IPR036397">
    <property type="entry name" value="RNaseH_sf"/>
</dbReference>
<evidence type="ECO:0000313" key="16">
    <source>
        <dbReference type="EMBL" id="JAR90452.1"/>
    </source>
</evidence>
<evidence type="ECO:0000259" key="15">
    <source>
        <dbReference type="PROSITE" id="PS50994"/>
    </source>
</evidence>
<dbReference type="GO" id="GO:0042575">
    <property type="term" value="C:DNA polymerase complex"/>
    <property type="evidence" value="ECO:0007669"/>
    <property type="project" value="UniProtKB-ARBA"/>
</dbReference>
<keyword evidence="11" id="KW-0862">Zinc</keyword>
<feature type="compositionally biased region" description="Polar residues" evidence="12">
    <location>
        <begin position="20"/>
        <end position="30"/>
    </location>
</feature>
<dbReference type="CDD" id="cd01647">
    <property type="entry name" value="RT_LTR"/>
    <property type="match status" value="1"/>
</dbReference>
<dbReference type="FunFam" id="3.30.420.10:FF:000032">
    <property type="entry name" value="Retrovirus-related Pol polyprotein from transposon 297-like Protein"/>
    <property type="match status" value="1"/>
</dbReference>
<evidence type="ECO:0000256" key="7">
    <source>
        <dbReference type="ARBA" id="ARBA00022759"/>
    </source>
</evidence>
<keyword evidence="7" id="KW-0378">Hydrolase</keyword>
<dbReference type="SUPFAM" id="SSF50630">
    <property type="entry name" value="Acid proteases"/>
    <property type="match status" value="1"/>
</dbReference>
<keyword evidence="4" id="KW-0548">Nucleotidyltransferase</keyword>
<dbReference type="InterPro" id="IPR041577">
    <property type="entry name" value="RT_RNaseH_2"/>
</dbReference>
<keyword evidence="5" id="KW-0540">Nuclease</keyword>
<dbReference type="SUPFAM" id="SSF56672">
    <property type="entry name" value="DNA/RNA polymerases"/>
    <property type="match status" value="1"/>
</dbReference>
<dbReference type="InterPro" id="IPR000477">
    <property type="entry name" value="RT_dom"/>
</dbReference>
<keyword evidence="10" id="KW-0511">Multifunctional enzyme</keyword>
<dbReference type="SUPFAM" id="SSF57756">
    <property type="entry name" value="Retrovirus zinc finger-like domains"/>
    <property type="match status" value="1"/>
</dbReference>
<dbReference type="FunFam" id="3.10.20.370:FF:000001">
    <property type="entry name" value="Retrovirus-related Pol polyprotein from transposon 17.6-like protein"/>
    <property type="match status" value="1"/>
</dbReference>
<dbReference type="InterPro" id="IPR021109">
    <property type="entry name" value="Peptidase_aspartic_dom_sf"/>
</dbReference>
<feature type="domain" description="CCHC-type" evidence="13">
    <location>
        <begin position="36"/>
        <end position="51"/>
    </location>
</feature>
<evidence type="ECO:0000256" key="8">
    <source>
        <dbReference type="ARBA" id="ARBA00022918"/>
    </source>
</evidence>
<evidence type="ECO:0000256" key="11">
    <source>
        <dbReference type="PROSITE-ProRule" id="PRU00047"/>
    </source>
</evidence>
<dbReference type="InterPro" id="IPR043128">
    <property type="entry name" value="Rev_trsase/Diguanyl_cyclase"/>
</dbReference>
<dbReference type="AlphaFoldDB" id="A0A147BJ03"/>
<feature type="domain" description="Integrase catalytic" evidence="15">
    <location>
        <begin position="413"/>
        <end position="572"/>
    </location>
</feature>
<dbReference type="Pfam" id="PF17921">
    <property type="entry name" value="Integrase_H2C2"/>
    <property type="match status" value="1"/>
</dbReference>
<evidence type="ECO:0000256" key="9">
    <source>
        <dbReference type="ARBA" id="ARBA00023125"/>
    </source>
</evidence>
<dbReference type="PANTHER" id="PTHR37984">
    <property type="entry name" value="PROTEIN CBG26694"/>
    <property type="match status" value="1"/>
</dbReference>
<keyword evidence="3" id="KW-0808">Transferase</keyword>
<feature type="compositionally biased region" description="Polar residues" evidence="12">
    <location>
        <begin position="1"/>
        <end position="12"/>
    </location>
</feature>
<dbReference type="Gene3D" id="3.10.10.10">
    <property type="entry name" value="HIV Type 1 Reverse Transcriptase, subunit A, domain 1"/>
    <property type="match status" value="1"/>
</dbReference>
<dbReference type="Gene3D" id="3.30.420.10">
    <property type="entry name" value="Ribonuclease H-like superfamily/Ribonuclease H"/>
    <property type="match status" value="1"/>
</dbReference>
<dbReference type="GO" id="GO:0003677">
    <property type="term" value="F:DNA binding"/>
    <property type="evidence" value="ECO:0007669"/>
    <property type="project" value="UniProtKB-KW"/>
</dbReference>
<dbReference type="EC" id="2.7.7.49" evidence="1"/>
<keyword evidence="6" id="KW-0064">Aspartyl protease</keyword>
<feature type="region of interest" description="Disordered" evidence="12">
    <location>
        <begin position="1"/>
        <end position="31"/>
    </location>
</feature>
<dbReference type="GO" id="GO:0006508">
    <property type="term" value="P:proteolysis"/>
    <property type="evidence" value="ECO:0007669"/>
    <property type="project" value="UniProtKB-KW"/>
</dbReference>
<feature type="non-terminal residue" evidence="16">
    <location>
        <position position="1"/>
    </location>
</feature>
<feature type="region of interest" description="Disordered" evidence="12">
    <location>
        <begin position="231"/>
        <end position="251"/>
    </location>
</feature>
<evidence type="ECO:0000256" key="4">
    <source>
        <dbReference type="ARBA" id="ARBA00022695"/>
    </source>
</evidence>
<evidence type="ECO:0000256" key="6">
    <source>
        <dbReference type="ARBA" id="ARBA00022750"/>
    </source>
</evidence>
<evidence type="ECO:0000256" key="3">
    <source>
        <dbReference type="ARBA" id="ARBA00022679"/>
    </source>
</evidence>
<dbReference type="Pfam" id="PF17919">
    <property type="entry name" value="RT_RNaseH_2"/>
    <property type="match status" value="1"/>
</dbReference>
<dbReference type="InterPro" id="IPR001584">
    <property type="entry name" value="Integrase_cat-core"/>
</dbReference>
<evidence type="ECO:0000259" key="14">
    <source>
        <dbReference type="PROSITE" id="PS50878"/>
    </source>
</evidence>
<keyword evidence="11" id="KW-0479">Metal-binding</keyword>
<dbReference type="FunFam" id="3.30.70.270:FF:000020">
    <property type="entry name" value="Transposon Tf2-6 polyprotein-like Protein"/>
    <property type="match status" value="1"/>
</dbReference>
<feature type="domain" description="Reverse transcriptase" evidence="14">
    <location>
        <begin position="803"/>
        <end position="980"/>
    </location>
</feature>
<proteinExistence type="predicted"/>
<dbReference type="GO" id="GO:0004190">
    <property type="term" value="F:aspartic-type endopeptidase activity"/>
    <property type="evidence" value="ECO:0007669"/>
    <property type="project" value="UniProtKB-KW"/>
</dbReference>
<dbReference type="EMBL" id="GEGO01004952">
    <property type="protein sequence ID" value="JAR90452.1"/>
    <property type="molecule type" value="Transcribed_RNA"/>
</dbReference>
<evidence type="ECO:0000256" key="2">
    <source>
        <dbReference type="ARBA" id="ARBA00022670"/>
    </source>
</evidence>
<dbReference type="SUPFAM" id="SSF53098">
    <property type="entry name" value="Ribonuclease H-like"/>
    <property type="match status" value="1"/>
</dbReference>
<dbReference type="GO" id="GO:0003964">
    <property type="term" value="F:RNA-directed DNA polymerase activity"/>
    <property type="evidence" value="ECO:0007669"/>
    <property type="project" value="UniProtKB-KW"/>
</dbReference>
<dbReference type="Gene3D" id="3.30.70.270">
    <property type="match status" value="2"/>
</dbReference>
<dbReference type="Pfam" id="PF00078">
    <property type="entry name" value="RVT_1"/>
    <property type="match status" value="1"/>
</dbReference>
<organism evidence="16">
    <name type="scientific">Ixodes ricinus</name>
    <name type="common">Common tick</name>
    <name type="synonym">Acarus ricinus</name>
    <dbReference type="NCBI Taxonomy" id="34613"/>
    <lineage>
        <taxon>Eukaryota</taxon>
        <taxon>Metazoa</taxon>
        <taxon>Ecdysozoa</taxon>
        <taxon>Arthropoda</taxon>
        <taxon>Chelicerata</taxon>
        <taxon>Arachnida</taxon>
        <taxon>Acari</taxon>
        <taxon>Parasitiformes</taxon>
        <taxon>Ixodida</taxon>
        <taxon>Ixodoidea</taxon>
        <taxon>Ixodidae</taxon>
        <taxon>Ixodinae</taxon>
        <taxon>Ixodes</taxon>
    </lineage>
</organism>
<evidence type="ECO:0000256" key="12">
    <source>
        <dbReference type="SAM" id="MobiDB-lite"/>
    </source>
</evidence>
<evidence type="ECO:0000259" key="13">
    <source>
        <dbReference type="PROSITE" id="PS50158"/>
    </source>
</evidence>
<keyword evidence="9" id="KW-0238">DNA-binding</keyword>
<dbReference type="FunFam" id="1.10.340.70:FF:000001">
    <property type="entry name" value="Retrovirus-related Pol polyprotein from transposon gypsy-like Protein"/>
    <property type="match status" value="1"/>
</dbReference>
<dbReference type="InterPro" id="IPR043502">
    <property type="entry name" value="DNA/RNA_pol_sf"/>
</dbReference>
<reference evidence="16" key="1">
    <citation type="journal article" date="2018" name="PLoS Negl. Trop. Dis.">
        <title>Sialome diversity of ticks revealed by RNAseq of single tick salivary glands.</title>
        <authorList>
            <person name="Perner J."/>
            <person name="Kropackova S."/>
            <person name="Kopacek P."/>
            <person name="Ribeiro J.M."/>
        </authorList>
    </citation>
    <scope>NUCLEOTIDE SEQUENCE</scope>
    <source>
        <strain evidence="16">Siblings of single egg batch collected in Ceske Budejovice</strain>
        <tissue evidence="16">Salivary glands</tissue>
    </source>
</reference>
<dbReference type="PROSITE" id="PS50878">
    <property type="entry name" value="RT_POL"/>
    <property type="match status" value="1"/>
</dbReference>
<dbReference type="GO" id="GO:0008270">
    <property type="term" value="F:zinc ion binding"/>
    <property type="evidence" value="ECO:0007669"/>
    <property type="project" value="UniProtKB-KW"/>
</dbReference>
<dbReference type="InterPro" id="IPR041588">
    <property type="entry name" value="Integrase_H2C2"/>
</dbReference>
<dbReference type="PROSITE" id="PS50158">
    <property type="entry name" value="ZF_CCHC"/>
    <property type="match status" value="1"/>
</dbReference>
<dbReference type="PANTHER" id="PTHR37984:SF5">
    <property type="entry name" value="PROTEIN NYNRIN-LIKE"/>
    <property type="match status" value="1"/>
</dbReference>